<feature type="non-terminal residue" evidence="1">
    <location>
        <position position="1"/>
    </location>
</feature>
<dbReference type="EMBL" id="BART01025917">
    <property type="protein sequence ID" value="GAG91173.1"/>
    <property type="molecule type" value="Genomic_DNA"/>
</dbReference>
<gene>
    <name evidence="1" type="ORF">S01H4_46392</name>
</gene>
<proteinExistence type="predicted"/>
<comment type="caution">
    <text evidence="1">The sequence shown here is derived from an EMBL/GenBank/DDBJ whole genome shotgun (WGS) entry which is preliminary data.</text>
</comment>
<sequence>VYLADRVVQGNTPNILHTSTYILPNRLPL</sequence>
<accession>X1C437</accession>
<evidence type="ECO:0000313" key="1">
    <source>
        <dbReference type="EMBL" id="GAG91173.1"/>
    </source>
</evidence>
<reference evidence="1" key="1">
    <citation type="journal article" date="2014" name="Front. Microbiol.">
        <title>High frequency of phylogenetically diverse reductive dehalogenase-homologous genes in deep subseafloor sedimentary metagenomes.</title>
        <authorList>
            <person name="Kawai M."/>
            <person name="Futagami T."/>
            <person name="Toyoda A."/>
            <person name="Takaki Y."/>
            <person name="Nishi S."/>
            <person name="Hori S."/>
            <person name="Arai W."/>
            <person name="Tsubouchi T."/>
            <person name="Morono Y."/>
            <person name="Uchiyama I."/>
            <person name="Ito T."/>
            <person name="Fujiyama A."/>
            <person name="Inagaki F."/>
            <person name="Takami H."/>
        </authorList>
    </citation>
    <scope>NUCLEOTIDE SEQUENCE</scope>
    <source>
        <strain evidence="1">Expedition CK06-06</strain>
    </source>
</reference>
<protein>
    <submittedName>
        <fullName evidence="1">Uncharacterized protein</fullName>
    </submittedName>
</protein>
<dbReference type="AlphaFoldDB" id="X1C437"/>
<name>X1C437_9ZZZZ</name>
<organism evidence="1">
    <name type="scientific">marine sediment metagenome</name>
    <dbReference type="NCBI Taxonomy" id="412755"/>
    <lineage>
        <taxon>unclassified sequences</taxon>
        <taxon>metagenomes</taxon>
        <taxon>ecological metagenomes</taxon>
    </lineage>
</organism>